<dbReference type="HAMAP" id="MF_02087">
    <property type="entry name" value="PLP_homeostasis"/>
    <property type="match status" value="1"/>
</dbReference>
<dbReference type="AlphaFoldDB" id="A0A941GPN1"/>
<evidence type="ECO:0000313" key="6">
    <source>
        <dbReference type="EMBL" id="MBR8828024.1"/>
    </source>
</evidence>
<dbReference type="Gene3D" id="3.20.20.10">
    <property type="entry name" value="Alanine racemase"/>
    <property type="match status" value="1"/>
</dbReference>
<feature type="modified residue" description="N6-(pyridoxal phosphate)lysine" evidence="2 3">
    <location>
        <position position="27"/>
    </location>
</feature>
<evidence type="ECO:0000313" key="7">
    <source>
        <dbReference type="Proteomes" id="UP000767446"/>
    </source>
</evidence>
<gene>
    <name evidence="6" type="ORF">DSM107014_09005</name>
</gene>
<dbReference type="EMBL" id="JADQBC010000052">
    <property type="protein sequence ID" value="MBR8828024.1"/>
    <property type="molecule type" value="Genomic_DNA"/>
</dbReference>
<reference evidence="6" key="1">
    <citation type="submission" date="2021-02" db="EMBL/GenBank/DDBJ databases">
        <title>Metagenome analyses of Stigonema ocellatum DSM 106950, Chlorogloea purpurea SAG 13.99 and Gomphosphaeria aponina DSM 107014.</title>
        <authorList>
            <person name="Marter P."/>
            <person name="Huang S."/>
        </authorList>
    </citation>
    <scope>NUCLEOTIDE SEQUENCE</scope>
    <source>
        <strain evidence="6">JP213</strain>
    </source>
</reference>
<dbReference type="PANTHER" id="PTHR10146:SF14">
    <property type="entry name" value="PYRIDOXAL PHOSPHATE HOMEOSTASIS PROTEIN"/>
    <property type="match status" value="1"/>
</dbReference>
<dbReference type="SUPFAM" id="SSF51419">
    <property type="entry name" value="PLP-binding barrel"/>
    <property type="match status" value="1"/>
</dbReference>
<sequence>MNGFISQNINQIRQQLPSHVRLIAITKQVSVIGMREAYGAGIRDFGENRLQEALLKQEQLQDLPDICWHFIGHLQTNKGRKVLEKFQWIHSVDSLKLASRLNELAGEIGKTPQVCLQVKVLADPNKYGWEIPELLADLPQLDHFSGLKIQGLMTILPLGLSEAETFGAFRELSLLSEKISQANWLHLQMQELSMGMSADYKFAVSAGATMIRLGRIIFGARMS</sequence>
<evidence type="ECO:0000256" key="1">
    <source>
        <dbReference type="ARBA" id="ARBA00022898"/>
    </source>
</evidence>
<comment type="caution">
    <text evidence="6">The sequence shown here is derived from an EMBL/GenBank/DDBJ whole genome shotgun (WGS) entry which is preliminary data.</text>
</comment>
<keyword evidence="1 2" id="KW-0663">Pyridoxal phosphate</keyword>
<organism evidence="6 7">
    <name type="scientific">Gomphosphaeria aponina SAG 52.96 = DSM 107014</name>
    <dbReference type="NCBI Taxonomy" id="1521640"/>
    <lineage>
        <taxon>Bacteria</taxon>
        <taxon>Bacillati</taxon>
        <taxon>Cyanobacteriota</taxon>
        <taxon>Cyanophyceae</taxon>
        <taxon>Oscillatoriophycideae</taxon>
        <taxon>Chroococcales</taxon>
        <taxon>Gomphosphaeriaceae</taxon>
        <taxon>Gomphosphaeria</taxon>
    </lineage>
</organism>
<dbReference type="PIRSF" id="PIRSF004848">
    <property type="entry name" value="YBL036c_PLPDEIII"/>
    <property type="match status" value="1"/>
</dbReference>
<dbReference type="CDD" id="cd00635">
    <property type="entry name" value="PLPDE_III_YBL036c_like"/>
    <property type="match status" value="1"/>
</dbReference>
<evidence type="ECO:0000256" key="2">
    <source>
        <dbReference type="HAMAP-Rule" id="MF_02087"/>
    </source>
</evidence>
<evidence type="ECO:0000256" key="3">
    <source>
        <dbReference type="PIRSR" id="PIRSR004848-1"/>
    </source>
</evidence>
<evidence type="ECO:0000259" key="5">
    <source>
        <dbReference type="Pfam" id="PF01168"/>
    </source>
</evidence>
<dbReference type="Pfam" id="PF01168">
    <property type="entry name" value="Ala_racemase_N"/>
    <property type="match status" value="1"/>
</dbReference>
<evidence type="ECO:0000256" key="4">
    <source>
        <dbReference type="RuleBase" id="RU004514"/>
    </source>
</evidence>
<dbReference type="InterPro" id="IPR029066">
    <property type="entry name" value="PLP-binding_barrel"/>
</dbReference>
<name>A0A941GPN1_9CHRO</name>
<dbReference type="InterPro" id="IPR011078">
    <property type="entry name" value="PyrdxlP_homeostasis"/>
</dbReference>
<dbReference type="Proteomes" id="UP000767446">
    <property type="component" value="Unassembled WGS sequence"/>
</dbReference>
<accession>A0A941GPN1</accession>
<dbReference type="PROSITE" id="PS01211">
    <property type="entry name" value="UPF0001"/>
    <property type="match status" value="1"/>
</dbReference>
<proteinExistence type="inferred from homology"/>
<comment type="similarity">
    <text evidence="2 4">Belongs to the pyridoxal phosphate-binding protein YggS/PROSC family.</text>
</comment>
<protein>
    <recommendedName>
        <fullName evidence="2">Pyridoxal phosphate homeostasis protein</fullName>
        <shortName evidence="2">PLP homeostasis protein</shortName>
    </recommendedName>
</protein>
<dbReference type="NCBIfam" id="TIGR00044">
    <property type="entry name" value="YggS family pyridoxal phosphate-dependent enzyme"/>
    <property type="match status" value="1"/>
</dbReference>
<comment type="function">
    <text evidence="2">Pyridoxal 5'-phosphate (PLP)-binding protein, which is involved in PLP homeostasis.</text>
</comment>
<comment type="cofactor">
    <cofactor evidence="3">
        <name>pyridoxal 5'-phosphate</name>
        <dbReference type="ChEBI" id="CHEBI:597326"/>
    </cofactor>
</comment>
<dbReference type="InterPro" id="IPR001608">
    <property type="entry name" value="Ala_racemase_N"/>
</dbReference>
<dbReference type="GO" id="GO:0030170">
    <property type="term" value="F:pyridoxal phosphate binding"/>
    <property type="evidence" value="ECO:0007669"/>
    <property type="project" value="UniProtKB-UniRule"/>
</dbReference>
<dbReference type="PANTHER" id="PTHR10146">
    <property type="entry name" value="PROLINE SYNTHETASE CO-TRANSCRIBED BACTERIAL HOMOLOG PROTEIN"/>
    <property type="match status" value="1"/>
</dbReference>
<feature type="domain" description="Alanine racemase N-terminal" evidence="5">
    <location>
        <begin position="5"/>
        <end position="221"/>
    </location>
</feature>